<feature type="signal peptide" evidence="1">
    <location>
        <begin position="1"/>
        <end position="24"/>
    </location>
</feature>
<organism evidence="2 3">
    <name type="scientific">Skeletonema marinoi</name>
    <dbReference type="NCBI Taxonomy" id="267567"/>
    <lineage>
        <taxon>Eukaryota</taxon>
        <taxon>Sar</taxon>
        <taxon>Stramenopiles</taxon>
        <taxon>Ochrophyta</taxon>
        <taxon>Bacillariophyta</taxon>
        <taxon>Coscinodiscophyceae</taxon>
        <taxon>Thalassiosirophycidae</taxon>
        <taxon>Thalassiosirales</taxon>
        <taxon>Skeletonemataceae</taxon>
        <taxon>Skeletonema</taxon>
        <taxon>Skeletonema marinoi-dohrnii complex</taxon>
    </lineage>
</organism>
<comment type="caution">
    <text evidence="2">The sequence shown here is derived from an EMBL/GenBank/DDBJ whole genome shotgun (WGS) entry which is preliminary data.</text>
</comment>
<evidence type="ECO:0000313" key="2">
    <source>
        <dbReference type="EMBL" id="KAK1738117.1"/>
    </source>
</evidence>
<accession>A0AAD9D8M3</accession>
<dbReference type="Proteomes" id="UP001224775">
    <property type="component" value="Unassembled WGS sequence"/>
</dbReference>
<keyword evidence="1" id="KW-0732">Signal</keyword>
<dbReference type="AlphaFoldDB" id="A0AAD9D8M3"/>
<protein>
    <submittedName>
        <fullName evidence="2">Uncharacterized protein</fullName>
    </submittedName>
</protein>
<evidence type="ECO:0000313" key="3">
    <source>
        <dbReference type="Proteomes" id="UP001224775"/>
    </source>
</evidence>
<keyword evidence="3" id="KW-1185">Reference proteome</keyword>
<dbReference type="EMBL" id="JATAAI010000022">
    <property type="protein sequence ID" value="KAK1738117.1"/>
    <property type="molecule type" value="Genomic_DNA"/>
</dbReference>
<reference evidence="2" key="1">
    <citation type="submission" date="2023-06" db="EMBL/GenBank/DDBJ databases">
        <title>Survivors Of The Sea: Transcriptome response of Skeletonema marinoi to long-term dormancy.</title>
        <authorList>
            <person name="Pinder M.I.M."/>
            <person name="Kourtchenko O."/>
            <person name="Robertson E.K."/>
            <person name="Larsson T."/>
            <person name="Maumus F."/>
            <person name="Osuna-Cruz C.M."/>
            <person name="Vancaester E."/>
            <person name="Stenow R."/>
            <person name="Vandepoele K."/>
            <person name="Ploug H."/>
            <person name="Bruchert V."/>
            <person name="Godhe A."/>
            <person name="Topel M."/>
        </authorList>
    </citation>
    <scope>NUCLEOTIDE SEQUENCE</scope>
    <source>
        <strain evidence="2">R05AC</strain>
    </source>
</reference>
<feature type="chain" id="PRO_5042167749" evidence="1">
    <location>
        <begin position="25"/>
        <end position="198"/>
    </location>
</feature>
<sequence>MMLKLLIMKTTIALLLSLIQPSLSFSNNAKFKSRLSPSRLSSSRLHLIDRQSDKSKYGRGIDHISADINEGDVIAYQDGTWFVDGTEVGDGSPATVRYCLVDTVQIVWTHDCEHGLVYGFDLTVADNNDEQVSSDEHGAIIKKGNIFIIQNESYVQCGPEQILCRIPVSSTELESKDVTTQAYASNADFNPIDEIMTA</sequence>
<proteinExistence type="predicted"/>
<name>A0AAD9D8M3_9STRA</name>
<gene>
    <name evidence="2" type="ORF">QTG54_011411</name>
</gene>
<evidence type="ECO:0000256" key="1">
    <source>
        <dbReference type="SAM" id="SignalP"/>
    </source>
</evidence>